<name>A0A673HRJ6_9TELE</name>
<dbReference type="Pfam" id="PF00079">
    <property type="entry name" value="Serpin"/>
    <property type="match status" value="1"/>
</dbReference>
<dbReference type="Ensembl" id="ENSSRHT00000028904.1">
    <property type="protein sequence ID" value="ENSSRHP00000028080.1"/>
    <property type="gene ID" value="ENSSRHG00000014588.1"/>
</dbReference>
<dbReference type="PROSITE" id="PS50835">
    <property type="entry name" value="IG_LIKE"/>
    <property type="match status" value="2"/>
</dbReference>
<dbReference type="InterPro" id="IPR036186">
    <property type="entry name" value="Serpin_sf"/>
</dbReference>
<dbReference type="Gene3D" id="2.30.39.10">
    <property type="entry name" value="Alpha-1-antitrypsin, domain 1"/>
    <property type="match status" value="1"/>
</dbReference>
<dbReference type="Proteomes" id="UP000472270">
    <property type="component" value="Unassembled WGS sequence"/>
</dbReference>
<dbReference type="SUPFAM" id="SSF48726">
    <property type="entry name" value="Immunoglobulin"/>
    <property type="match status" value="2"/>
</dbReference>
<dbReference type="SMART" id="SM00093">
    <property type="entry name" value="SERPIN"/>
    <property type="match status" value="1"/>
</dbReference>
<dbReference type="InterPro" id="IPR007110">
    <property type="entry name" value="Ig-like_dom"/>
</dbReference>
<proteinExistence type="inferred from homology"/>
<evidence type="ECO:0000313" key="4">
    <source>
        <dbReference type="Proteomes" id="UP000472270"/>
    </source>
</evidence>
<sequence>MTSKEARTLVCYNKYHHSLGVLSLSKHGISFFLVCIGELSLSTCDITVLLNSGILLSCLPDDAPVLADPTYTWSFTSAHTQQQHTLEEKGKLLNLRNINTTYEGQYKCVQDGYKAEDRMRLSRTFTIRVEAPPRFQEWQVVKEVAGNDVTLPCKVATIFSSGETENPPVVWKRETENGARLLKLDKDTDDQEEEDKTPHRIFWNISPEEKDWAIKISQTREEDAGMYHCVITNTSQMLSVELEVAAPPLPRCYGHTGPWEDCEDQDSRSGKAILQDSLRDFSASVYAELKGSKPQTNLIFSPTSIAVALYNLLLGARGETRTQLEGALRIPAEFSCVHSETKKLKQVIKDTLRMASAIFYSPERQLGEAFVNQSNEFYDAVPEKLTNDSNQNVILINQWVAEKTNNKITELIDYVDPTTSFVLLNAVYFNGKWKTVFEPTNKWENFMKFSGEVIEVQTLYSSKYNLQMGYNKKLQAEVGKFPLTGKNSLYILIPRTTSEESFVLMENNINKDSILSMVSEMDKIPAQTAEVILPKIKLTVDTQLEDLLRKLGLSDLFLNPNLCGIFPEESESFISDARHSAFLSLMEKGVEAAAATSISFSRSFSSFAALQPFVLILWSDEAGASLFMGRIINPINP</sequence>
<accession>A0A673HRJ6</accession>
<evidence type="ECO:0000259" key="2">
    <source>
        <dbReference type="PROSITE" id="PS50835"/>
    </source>
</evidence>
<dbReference type="InterPro" id="IPR042185">
    <property type="entry name" value="Serpin_sf_2"/>
</dbReference>
<dbReference type="Pfam" id="PF07686">
    <property type="entry name" value="V-set"/>
    <property type="match status" value="1"/>
</dbReference>
<dbReference type="InterPro" id="IPR000215">
    <property type="entry name" value="Serpin_fam"/>
</dbReference>
<evidence type="ECO:0000256" key="1">
    <source>
        <dbReference type="RuleBase" id="RU000411"/>
    </source>
</evidence>
<protein>
    <submittedName>
        <fullName evidence="3">Serpin peptidase inhibitor, clade G (C1 inhibitor), member 1</fullName>
    </submittedName>
</protein>
<organism evidence="3 4">
    <name type="scientific">Sinocyclocheilus rhinocerous</name>
    <dbReference type="NCBI Taxonomy" id="307959"/>
    <lineage>
        <taxon>Eukaryota</taxon>
        <taxon>Metazoa</taxon>
        <taxon>Chordata</taxon>
        <taxon>Craniata</taxon>
        <taxon>Vertebrata</taxon>
        <taxon>Euteleostomi</taxon>
        <taxon>Actinopterygii</taxon>
        <taxon>Neopterygii</taxon>
        <taxon>Teleostei</taxon>
        <taxon>Ostariophysi</taxon>
        <taxon>Cypriniformes</taxon>
        <taxon>Cyprinidae</taxon>
        <taxon>Cyprininae</taxon>
        <taxon>Sinocyclocheilus</taxon>
    </lineage>
</organism>
<dbReference type="SUPFAM" id="SSF56574">
    <property type="entry name" value="Serpins"/>
    <property type="match status" value="1"/>
</dbReference>
<dbReference type="InterPro" id="IPR013106">
    <property type="entry name" value="Ig_V-set"/>
</dbReference>
<evidence type="ECO:0000313" key="3">
    <source>
        <dbReference type="Ensembl" id="ENSSRHP00000028080.1"/>
    </source>
</evidence>
<dbReference type="InterPro" id="IPR042178">
    <property type="entry name" value="Serpin_sf_1"/>
</dbReference>
<dbReference type="Gene3D" id="3.30.497.10">
    <property type="entry name" value="Antithrombin, subunit I, domain 2"/>
    <property type="match status" value="1"/>
</dbReference>
<dbReference type="PANTHER" id="PTHR11461">
    <property type="entry name" value="SERINE PROTEASE INHIBITOR, SERPIN"/>
    <property type="match status" value="1"/>
</dbReference>
<dbReference type="AlphaFoldDB" id="A0A673HRJ6"/>
<dbReference type="InterPro" id="IPR036179">
    <property type="entry name" value="Ig-like_dom_sf"/>
</dbReference>
<keyword evidence="4" id="KW-1185">Reference proteome</keyword>
<dbReference type="InterPro" id="IPR023796">
    <property type="entry name" value="Serpin_dom"/>
</dbReference>
<reference evidence="3" key="1">
    <citation type="submission" date="2025-08" db="UniProtKB">
        <authorList>
            <consortium name="Ensembl"/>
        </authorList>
    </citation>
    <scope>IDENTIFICATION</scope>
</reference>
<feature type="domain" description="Ig-like" evidence="2">
    <location>
        <begin position="133"/>
        <end position="245"/>
    </location>
</feature>
<comment type="similarity">
    <text evidence="1">Belongs to the serpin family.</text>
</comment>
<dbReference type="InterPro" id="IPR013783">
    <property type="entry name" value="Ig-like_fold"/>
</dbReference>
<dbReference type="InterPro" id="IPR003599">
    <property type="entry name" value="Ig_sub"/>
</dbReference>
<dbReference type="GO" id="GO:0005615">
    <property type="term" value="C:extracellular space"/>
    <property type="evidence" value="ECO:0007669"/>
    <property type="project" value="InterPro"/>
</dbReference>
<dbReference type="GO" id="GO:0004867">
    <property type="term" value="F:serine-type endopeptidase inhibitor activity"/>
    <property type="evidence" value="ECO:0007669"/>
    <property type="project" value="InterPro"/>
</dbReference>
<dbReference type="SMART" id="SM00409">
    <property type="entry name" value="IG"/>
    <property type="match status" value="2"/>
</dbReference>
<dbReference type="PANTHER" id="PTHR11461:SF159">
    <property type="entry name" value="PLASMA PROTEASE C1 INHIBITOR"/>
    <property type="match status" value="1"/>
</dbReference>
<feature type="domain" description="Ig-like" evidence="2">
    <location>
        <begin position="56"/>
        <end position="126"/>
    </location>
</feature>
<dbReference type="Gene3D" id="2.60.40.10">
    <property type="entry name" value="Immunoglobulins"/>
    <property type="match status" value="2"/>
</dbReference>
<reference evidence="3" key="2">
    <citation type="submission" date="2025-09" db="UniProtKB">
        <authorList>
            <consortium name="Ensembl"/>
        </authorList>
    </citation>
    <scope>IDENTIFICATION</scope>
</reference>